<comment type="function">
    <text evidence="1">Plays an important role in DNA replication, recombination and repair. Binds to ssDNA and to an array of partner proteins to recruit them to their sites of action during DNA metabolism.</text>
</comment>
<keyword evidence="1" id="KW-0227">DNA damage</keyword>
<evidence type="ECO:0000313" key="6">
    <source>
        <dbReference type="Proteomes" id="UP001567350"/>
    </source>
</evidence>
<sequence length="186" mass="20185">MASVNKVIIVGNLGRDPEMRTFPSGDQVANVTIATTDRWRDKNTGENKESTEWHRVVFNGRLAEIVGQYLRKGSQVYVEGSLRTRKWTDQATGQERYATEIRADSMQMLGSRQGMGGGQQNQGYGDDAGYGDSGGYEAPRRQAPAPAARPAPAQRMAPPAAAPAPMAPPPQRAASGFDDMDDDIPF</sequence>
<comment type="caution">
    <text evidence="5">The sequence shown here is derived from an EMBL/GenBank/DDBJ whole genome shotgun (WGS) entry which is preliminary data.</text>
</comment>
<feature type="region of interest" description="Disordered" evidence="4">
    <location>
        <begin position="110"/>
        <end position="186"/>
    </location>
</feature>
<evidence type="ECO:0000256" key="2">
    <source>
        <dbReference type="PROSITE-ProRule" id="PRU00252"/>
    </source>
</evidence>
<feature type="compositionally biased region" description="Pro residues" evidence="4">
    <location>
        <begin position="160"/>
        <end position="171"/>
    </location>
</feature>
<proteinExistence type="inferred from homology"/>
<dbReference type="HAMAP" id="MF_00984">
    <property type="entry name" value="SSB"/>
    <property type="match status" value="1"/>
</dbReference>
<evidence type="ECO:0000256" key="4">
    <source>
        <dbReference type="SAM" id="MobiDB-lite"/>
    </source>
</evidence>
<dbReference type="NCBIfam" id="TIGR00621">
    <property type="entry name" value="ssb"/>
    <property type="match status" value="1"/>
</dbReference>
<evidence type="ECO:0000256" key="3">
    <source>
        <dbReference type="RuleBase" id="RU000524"/>
    </source>
</evidence>
<dbReference type="Proteomes" id="UP001567350">
    <property type="component" value="Unassembled WGS sequence"/>
</dbReference>
<keyword evidence="1" id="KW-0235">DNA replication</keyword>
<feature type="compositionally biased region" description="Low complexity" evidence="4">
    <location>
        <begin position="141"/>
        <end position="159"/>
    </location>
</feature>
<dbReference type="CDD" id="cd04496">
    <property type="entry name" value="SSB_OBF"/>
    <property type="match status" value="1"/>
</dbReference>
<organism evidence="5 6">
    <name type="scientific">Comamonas jiangduensis</name>
    <dbReference type="NCBI Taxonomy" id="1194168"/>
    <lineage>
        <taxon>Bacteria</taxon>
        <taxon>Pseudomonadati</taxon>
        <taxon>Pseudomonadota</taxon>
        <taxon>Betaproteobacteria</taxon>
        <taxon>Burkholderiales</taxon>
        <taxon>Comamonadaceae</taxon>
        <taxon>Comamonas</taxon>
    </lineage>
</organism>
<feature type="compositionally biased region" description="Gly residues" evidence="4">
    <location>
        <begin position="113"/>
        <end position="134"/>
    </location>
</feature>
<dbReference type="PROSITE" id="PS50935">
    <property type="entry name" value="SSB"/>
    <property type="match status" value="1"/>
</dbReference>
<evidence type="ECO:0000313" key="5">
    <source>
        <dbReference type="EMBL" id="MEZ2740109.1"/>
    </source>
</evidence>
<dbReference type="InterPro" id="IPR000424">
    <property type="entry name" value="Primosome_PriB/ssb"/>
</dbReference>
<accession>A0ABV4IE39</accession>
<name>A0ABV4IE39_9BURK</name>
<keyword evidence="1 2" id="KW-0238">DNA-binding</keyword>
<comment type="subunit">
    <text evidence="1">Homotetramer.</text>
</comment>
<feature type="short sequence motif" description="Important for interaction with partner proteins" evidence="1">
    <location>
        <begin position="181"/>
        <end position="186"/>
    </location>
</feature>
<dbReference type="Pfam" id="PF00436">
    <property type="entry name" value="SSB"/>
    <property type="match status" value="1"/>
</dbReference>
<dbReference type="PANTHER" id="PTHR10302:SF27">
    <property type="entry name" value="SINGLE-STRANDED DNA-BINDING PROTEIN"/>
    <property type="match status" value="1"/>
</dbReference>
<dbReference type="GO" id="GO:0003677">
    <property type="term" value="F:DNA binding"/>
    <property type="evidence" value="ECO:0007669"/>
    <property type="project" value="UniProtKB-KW"/>
</dbReference>
<dbReference type="EMBL" id="JBGJLR010000013">
    <property type="protein sequence ID" value="MEZ2740109.1"/>
    <property type="molecule type" value="Genomic_DNA"/>
</dbReference>
<reference evidence="5 6" key="1">
    <citation type="submission" date="2024-08" db="EMBL/GenBank/DDBJ databases">
        <authorList>
            <person name="Feng Z."/>
            <person name="Ronholm J."/>
        </authorList>
    </citation>
    <scope>NUCLEOTIDE SEQUENCE [LARGE SCALE GENOMIC DNA]</scope>
    <source>
        <strain evidence="5 6">4-AB0-8</strain>
    </source>
</reference>
<keyword evidence="1" id="KW-0234">DNA repair</keyword>
<comment type="caution">
    <text evidence="1">Lacks conserved residue(s) required for the propagation of feature annotation.</text>
</comment>
<dbReference type="GeneID" id="300070897"/>
<evidence type="ECO:0000256" key="1">
    <source>
        <dbReference type="HAMAP-Rule" id="MF_00984"/>
    </source>
</evidence>
<protein>
    <recommendedName>
        <fullName evidence="1 3">Single-stranded DNA-binding protein</fullName>
        <shortName evidence="1">SSB</shortName>
    </recommendedName>
</protein>
<keyword evidence="6" id="KW-1185">Reference proteome</keyword>
<dbReference type="InterPro" id="IPR011344">
    <property type="entry name" value="ssDNA-bd"/>
</dbReference>
<keyword evidence="1" id="KW-0233">DNA recombination</keyword>
<dbReference type="RefSeq" id="WP_219163171.1">
    <property type="nucleotide sequence ID" value="NZ_DALYTO010000007.1"/>
</dbReference>
<gene>
    <name evidence="5" type="primary">ssb</name>
    <name evidence="5" type="ORF">ACBP88_11750</name>
</gene>
<dbReference type="PANTHER" id="PTHR10302">
    <property type="entry name" value="SINGLE-STRANDED DNA-BINDING PROTEIN"/>
    <property type="match status" value="1"/>
</dbReference>